<dbReference type="RefSeq" id="WP_282212477.1">
    <property type="nucleotide sequence ID" value="NZ_CP118247.1"/>
</dbReference>
<comment type="similarity">
    <text evidence="1">Belongs to the ROK (NagC/XylR) family.</text>
</comment>
<sequence>MTFRQHSLSLDRHAIRRFHANTIFHRIRIEPNTSQAEIIARTGIDKSSVSSIVNNFVDLGLVERSAKKASNGRGRPSEGLVIAPTAGILVGAQVEANKIEFVACLLNGTLLSSVEQGFDGTLAGLDSSIRDGFNAVIKATQSSAKVLGMGVCLPGLVDNAGLLVHVPVLGWHDVEVTARLSTITGVPVFVGNDGNAAAMAEHTFGSCIDLNDFLFLFSGSGVGGGLFLDGAIYRGAGGLAGELGHVKVVPQGRFCTCGSSGCLAAYLVESAIIEEIYKLSGQQLSHFKDILDIAERGDPMVLNVLDHAGVVLGSAVSSLINIFNPPLVVLSGNLSSGRKFIENGLDRAVQRLAHPAMLSRTTIRFAENPNDMLKMGGVALALDGVTSLDGMRVAV</sequence>
<protein>
    <submittedName>
        <fullName evidence="3">ROK family transcriptional regulator</fullName>
    </submittedName>
</protein>
<dbReference type="SUPFAM" id="SSF53067">
    <property type="entry name" value="Actin-like ATPase domain"/>
    <property type="match status" value="1"/>
</dbReference>
<dbReference type="InterPro" id="IPR036390">
    <property type="entry name" value="WH_DNA-bd_sf"/>
</dbReference>
<feature type="domain" description="HTH marR-type" evidence="2">
    <location>
        <begin position="27"/>
        <end position="65"/>
    </location>
</feature>
<accession>A0ABY7Z0H8</accession>
<reference evidence="3 4" key="1">
    <citation type="submission" date="2023-02" db="EMBL/GenBank/DDBJ databases">
        <title>Devosia chondri sp. nov., isolated from the phycosphere of marine algae.</title>
        <authorList>
            <person name="Kim J.M."/>
            <person name="Lee J.K."/>
            <person name="Choi B.J."/>
            <person name="Bayburt H."/>
            <person name="Jeon C.O."/>
        </authorList>
    </citation>
    <scope>NUCLEOTIDE SEQUENCE [LARGE SCALE GENOMIC DNA]</scope>
    <source>
        <strain evidence="3 4">G2-5</strain>
    </source>
</reference>
<dbReference type="PANTHER" id="PTHR18964">
    <property type="entry name" value="ROK (REPRESSOR, ORF, KINASE) FAMILY"/>
    <property type="match status" value="1"/>
</dbReference>
<dbReference type="InterPro" id="IPR043129">
    <property type="entry name" value="ATPase_NBD"/>
</dbReference>
<name>A0ABY7Z0H8_9HYPH</name>
<evidence type="ECO:0000259" key="2">
    <source>
        <dbReference type="Pfam" id="PF12802"/>
    </source>
</evidence>
<organism evidence="3 4">
    <name type="scientific">Devosia rhodophyticola</name>
    <dbReference type="NCBI Taxonomy" id="3026423"/>
    <lineage>
        <taxon>Bacteria</taxon>
        <taxon>Pseudomonadati</taxon>
        <taxon>Pseudomonadota</taxon>
        <taxon>Alphaproteobacteria</taxon>
        <taxon>Hyphomicrobiales</taxon>
        <taxon>Devosiaceae</taxon>
        <taxon>Devosia</taxon>
    </lineage>
</organism>
<dbReference type="InterPro" id="IPR000600">
    <property type="entry name" value="ROK"/>
</dbReference>
<dbReference type="EMBL" id="CP118247">
    <property type="protein sequence ID" value="WDR06964.1"/>
    <property type="molecule type" value="Genomic_DNA"/>
</dbReference>
<dbReference type="PANTHER" id="PTHR18964:SF149">
    <property type="entry name" value="BIFUNCTIONAL UDP-N-ACETYLGLUCOSAMINE 2-EPIMERASE_N-ACETYLMANNOSAMINE KINASE"/>
    <property type="match status" value="1"/>
</dbReference>
<dbReference type="Gene3D" id="1.10.10.10">
    <property type="entry name" value="Winged helix-like DNA-binding domain superfamily/Winged helix DNA-binding domain"/>
    <property type="match status" value="1"/>
</dbReference>
<dbReference type="Gene3D" id="3.30.420.40">
    <property type="match status" value="2"/>
</dbReference>
<gene>
    <name evidence="3" type="ORF">PSQ90_05855</name>
</gene>
<evidence type="ECO:0000256" key="1">
    <source>
        <dbReference type="ARBA" id="ARBA00006479"/>
    </source>
</evidence>
<evidence type="ECO:0000313" key="3">
    <source>
        <dbReference type="EMBL" id="WDR06964.1"/>
    </source>
</evidence>
<dbReference type="SUPFAM" id="SSF46785">
    <property type="entry name" value="Winged helix' DNA-binding domain"/>
    <property type="match status" value="1"/>
</dbReference>
<evidence type="ECO:0000313" key="4">
    <source>
        <dbReference type="Proteomes" id="UP001222118"/>
    </source>
</evidence>
<proteinExistence type="inferred from homology"/>
<dbReference type="Proteomes" id="UP001222118">
    <property type="component" value="Chromosome"/>
</dbReference>
<dbReference type="Pfam" id="PF00480">
    <property type="entry name" value="ROK"/>
    <property type="match status" value="1"/>
</dbReference>
<dbReference type="InterPro" id="IPR000835">
    <property type="entry name" value="HTH_MarR-typ"/>
</dbReference>
<keyword evidence="4" id="KW-1185">Reference proteome</keyword>
<dbReference type="InterPro" id="IPR036388">
    <property type="entry name" value="WH-like_DNA-bd_sf"/>
</dbReference>
<dbReference type="Pfam" id="PF12802">
    <property type="entry name" value="MarR_2"/>
    <property type="match status" value="1"/>
</dbReference>